<evidence type="ECO:0000259" key="8">
    <source>
        <dbReference type="PROSITE" id="PS50928"/>
    </source>
</evidence>
<organism evidence="9 10">
    <name type="scientific">Caldicellulosiruptor hydrothermalis (strain DSM 18901 / VKM B-2411 / 108)</name>
    <dbReference type="NCBI Taxonomy" id="632292"/>
    <lineage>
        <taxon>Bacteria</taxon>
        <taxon>Bacillati</taxon>
        <taxon>Bacillota</taxon>
        <taxon>Bacillota incertae sedis</taxon>
        <taxon>Caldicellulosiruptorales</taxon>
        <taxon>Caldicellulosiruptoraceae</taxon>
        <taxon>Caldicellulosiruptor</taxon>
    </lineage>
</organism>
<dbReference type="SUPFAM" id="SSF161098">
    <property type="entry name" value="MetI-like"/>
    <property type="match status" value="1"/>
</dbReference>
<keyword evidence="2 7" id="KW-0813">Transport</keyword>
<reference key="1">
    <citation type="submission" date="2010-09" db="EMBL/GenBank/DDBJ databases">
        <title>Complete sequence of Caldicellulosiruptor hydrothermalis 108.</title>
        <authorList>
            <consortium name="US DOE Joint Genome Institute"/>
            <person name="Lucas S."/>
            <person name="Copeland A."/>
            <person name="Lapidus A."/>
            <person name="Cheng J.-F."/>
            <person name="Bruce D."/>
            <person name="Goodwin L."/>
            <person name="Pitluck S."/>
            <person name="Davenport K."/>
            <person name="Detter J.C."/>
            <person name="Han C."/>
            <person name="Tapia R."/>
            <person name="Land M."/>
            <person name="Hauser L."/>
            <person name="Chang Y.-J."/>
            <person name="Jeffries C."/>
            <person name="Kyrpides N."/>
            <person name="Ivanova N."/>
            <person name="Mikhailova N."/>
            <person name="Blumer-Schuette S.E."/>
            <person name="Kelly R.M."/>
            <person name="Woyke T."/>
        </authorList>
    </citation>
    <scope>NUCLEOTIDE SEQUENCE</scope>
    <source>
        <strain>108</strain>
    </source>
</reference>
<dbReference type="GO" id="GO:0055085">
    <property type="term" value="P:transmembrane transport"/>
    <property type="evidence" value="ECO:0007669"/>
    <property type="project" value="InterPro"/>
</dbReference>
<feature type="transmembrane region" description="Helical" evidence="7">
    <location>
        <begin position="132"/>
        <end position="153"/>
    </location>
</feature>
<sequence>MNLPANSSRMSYKSKSRFSKLRNSKTLLLMCMPAIIFFFVFSYIPMPGLYIAFVDYRYDLGIFKSPFVGLSNFKFLVISGDLWRLTRNTVLYNIAFILVGSIVEILIAILLNEIAAQRYRKVTQTIMLFPNFISYVLVGLIAYNFLNYDYGVINNLLKNFGAEPIDFYSNPNLWPFIIVATRIWKGAGYGSVIYFATITNIDPEIIESALIDGASTFQKIRYIILPLLKPTFVILLLFSLGGILRGDFGLFYNLVGSNNSILFEKTDIIETFVFRSLMNNFNFSLASAVSFYQSVFGFFIVTFANWLIKKIEPEYALF</sequence>
<evidence type="ECO:0000256" key="3">
    <source>
        <dbReference type="ARBA" id="ARBA00022475"/>
    </source>
</evidence>
<feature type="transmembrane region" description="Helical" evidence="7">
    <location>
        <begin position="222"/>
        <end position="244"/>
    </location>
</feature>
<dbReference type="HOGENOM" id="CLU_016047_0_1_9"/>
<dbReference type="InterPro" id="IPR000515">
    <property type="entry name" value="MetI-like"/>
</dbReference>
<dbReference type="OrthoDB" id="2637002at2"/>
<proteinExistence type="inferred from homology"/>
<evidence type="ECO:0000313" key="10">
    <source>
        <dbReference type="Proteomes" id="UP000006890"/>
    </source>
</evidence>
<name>E4QDB4_CALH1</name>
<dbReference type="PANTHER" id="PTHR30193">
    <property type="entry name" value="ABC TRANSPORTER PERMEASE PROTEIN"/>
    <property type="match status" value="1"/>
</dbReference>
<dbReference type="InterPro" id="IPR051393">
    <property type="entry name" value="ABC_transporter_permease"/>
</dbReference>
<keyword evidence="10" id="KW-1185">Reference proteome</keyword>
<evidence type="ECO:0000256" key="7">
    <source>
        <dbReference type="RuleBase" id="RU363032"/>
    </source>
</evidence>
<dbReference type="RefSeq" id="WP_013402611.1">
    <property type="nucleotide sequence ID" value="NC_014652.1"/>
</dbReference>
<dbReference type="STRING" id="632292.Calhy_0668"/>
<evidence type="ECO:0000256" key="5">
    <source>
        <dbReference type="ARBA" id="ARBA00022989"/>
    </source>
</evidence>
<accession>E4QDB4</accession>
<dbReference type="CDD" id="cd06261">
    <property type="entry name" value="TM_PBP2"/>
    <property type="match status" value="1"/>
</dbReference>
<dbReference type="InterPro" id="IPR035906">
    <property type="entry name" value="MetI-like_sf"/>
</dbReference>
<dbReference type="Proteomes" id="UP000006890">
    <property type="component" value="Chromosome"/>
</dbReference>
<feature type="transmembrane region" description="Helical" evidence="7">
    <location>
        <begin position="90"/>
        <end position="111"/>
    </location>
</feature>
<evidence type="ECO:0000313" key="9">
    <source>
        <dbReference type="EMBL" id="ADQ06409.1"/>
    </source>
</evidence>
<comment type="subcellular location">
    <subcellularLocation>
        <location evidence="1 7">Cell membrane</location>
        <topology evidence="1 7">Multi-pass membrane protein</topology>
    </subcellularLocation>
</comment>
<keyword evidence="3" id="KW-1003">Cell membrane</keyword>
<comment type="similarity">
    <text evidence="7">Belongs to the binding-protein-dependent transport system permease family.</text>
</comment>
<keyword evidence="6 7" id="KW-0472">Membrane</keyword>
<feature type="transmembrane region" description="Helical" evidence="7">
    <location>
        <begin position="173"/>
        <end position="201"/>
    </location>
</feature>
<dbReference type="PANTHER" id="PTHR30193:SF44">
    <property type="entry name" value="LACTOSE TRANSPORT SYSTEM PERMEASE PROTEIN LACF"/>
    <property type="match status" value="1"/>
</dbReference>
<feature type="transmembrane region" description="Helical" evidence="7">
    <location>
        <begin position="283"/>
        <end position="308"/>
    </location>
</feature>
<dbReference type="GO" id="GO:0005886">
    <property type="term" value="C:plasma membrane"/>
    <property type="evidence" value="ECO:0007669"/>
    <property type="project" value="UniProtKB-SubCell"/>
</dbReference>
<keyword evidence="4 7" id="KW-0812">Transmembrane</keyword>
<gene>
    <name evidence="9" type="ordered locus">Calhy_0668</name>
</gene>
<dbReference type="eggNOG" id="COG4209">
    <property type="taxonomic scope" value="Bacteria"/>
</dbReference>
<reference evidence="9 10" key="2">
    <citation type="journal article" date="2011" name="J. Bacteriol.">
        <title>Complete genome sequences for the anaerobic, extremely thermophilic plant biomass-degrading bacteria Caldicellulosiruptor hydrothermalis, Caldicellulosiruptor kristjanssonii, Caldicellulosiruptor kronotskyensis, Caldicellulosiruptor owensenis, and Caldicellulosiruptor lactoaceticus.</title>
        <authorList>
            <person name="Blumer-Schuette S.E."/>
            <person name="Ozdemir I."/>
            <person name="Mistry D."/>
            <person name="Lucas S."/>
            <person name="Lapidus A."/>
            <person name="Cheng J.F."/>
            <person name="Goodwin L.A."/>
            <person name="Pitluck S."/>
            <person name="Land M.L."/>
            <person name="Hauser L.J."/>
            <person name="Woyke T."/>
            <person name="Mikhailova N."/>
            <person name="Pati A."/>
            <person name="Kyrpides N.C."/>
            <person name="Ivanova N."/>
            <person name="Detter J.C."/>
            <person name="Walston-Davenport K."/>
            <person name="Han S."/>
            <person name="Adams M.W."/>
            <person name="Kelly R.M."/>
        </authorList>
    </citation>
    <scope>NUCLEOTIDE SEQUENCE [LARGE SCALE GENOMIC DNA]</scope>
    <source>
        <strain evidence="10">DSM 18901 / VKM B-2411 / 108</strain>
    </source>
</reference>
<dbReference type="AlphaFoldDB" id="E4QDB4"/>
<dbReference type="KEGG" id="chd:Calhy_0668"/>
<dbReference type="Gene3D" id="1.10.3720.10">
    <property type="entry name" value="MetI-like"/>
    <property type="match status" value="1"/>
</dbReference>
<dbReference type="EMBL" id="CP002219">
    <property type="protein sequence ID" value="ADQ06409.1"/>
    <property type="molecule type" value="Genomic_DNA"/>
</dbReference>
<feature type="transmembrane region" description="Helical" evidence="7">
    <location>
        <begin position="27"/>
        <end position="53"/>
    </location>
</feature>
<evidence type="ECO:0000256" key="2">
    <source>
        <dbReference type="ARBA" id="ARBA00022448"/>
    </source>
</evidence>
<keyword evidence="5 7" id="KW-1133">Transmembrane helix</keyword>
<evidence type="ECO:0000256" key="1">
    <source>
        <dbReference type="ARBA" id="ARBA00004651"/>
    </source>
</evidence>
<evidence type="ECO:0000256" key="6">
    <source>
        <dbReference type="ARBA" id="ARBA00023136"/>
    </source>
</evidence>
<dbReference type="Pfam" id="PF00528">
    <property type="entry name" value="BPD_transp_1"/>
    <property type="match status" value="1"/>
</dbReference>
<dbReference type="PROSITE" id="PS50928">
    <property type="entry name" value="ABC_TM1"/>
    <property type="match status" value="1"/>
</dbReference>
<evidence type="ECO:0000256" key="4">
    <source>
        <dbReference type="ARBA" id="ARBA00022692"/>
    </source>
</evidence>
<feature type="domain" description="ABC transmembrane type-1" evidence="8">
    <location>
        <begin position="86"/>
        <end position="302"/>
    </location>
</feature>
<protein>
    <submittedName>
        <fullName evidence="9">Binding-protein-dependent transport systems inner membrane component</fullName>
    </submittedName>
</protein>